<dbReference type="AlphaFoldDB" id="A0A0E9W4Q0"/>
<proteinExistence type="predicted"/>
<dbReference type="EMBL" id="GBXM01023238">
    <property type="protein sequence ID" value="JAH85339.1"/>
    <property type="molecule type" value="Transcribed_RNA"/>
</dbReference>
<evidence type="ECO:0000313" key="1">
    <source>
        <dbReference type="EMBL" id="JAH85339.1"/>
    </source>
</evidence>
<organism evidence="1">
    <name type="scientific">Anguilla anguilla</name>
    <name type="common">European freshwater eel</name>
    <name type="synonym">Muraena anguilla</name>
    <dbReference type="NCBI Taxonomy" id="7936"/>
    <lineage>
        <taxon>Eukaryota</taxon>
        <taxon>Metazoa</taxon>
        <taxon>Chordata</taxon>
        <taxon>Craniata</taxon>
        <taxon>Vertebrata</taxon>
        <taxon>Euteleostomi</taxon>
        <taxon>Actinopterygii</taxon>
        <taxon>Neopterygii</taxon>
        <taxon>Teleostei</taxon>
        <taxon>Anguilliformes</taxon>
        <taxon>Anguillidae</taxon>
        <taxon>Anguilla</taxon>
    </lineage>
</organism>
<accession>A0A0E9W4Q0</accession>
<sequence>MAHSQPCKDMNLLGACFICSTKHFPGVLFSNSELFMF</sequence>
<reference evidence="1" key="1">
    <citation type="submission" date="2014-11" db="EMBL/GenBank/DDBJ databases">
        <authorList>
            <person name="Amaro Gonzalez C."/>
        </authorList>
    </citation>
    <scope>NUCLEOTIDE SEQUENCE</scope>
</reference>
<protein>
    <submittedName>
        <fullName evidence="1">Uncharacterized protein</fullName>
    </submittedName>
</protein>
<reference evidence="1" key="2">
    <citation type="journal article" date="2015" name="Fish Shellfish Immunol.">
        <title>Early steps in the European eel (Anguilla anguilla)-Vibrio vulnificus interaction in the gills: Role of the RtxA13 toxin.</title>
        <authorList>
            <person name="Callol A."/>
            <person name="Pajuelo D."/>
            <person name="Ebbesson L."/>
            <person name="Teles M."/>
            <person name="MacKenzie S."/>
            <person name="Amaro C."/>
        </authorList>
    </citation>
    <scope>NUCLEOTIDE SEQUENCE</scope>
</reference>
<name>A0A0E9W4Q0_ANGAN</name>